<dbReference type="Proteomes" id="UP001159363">
    <property type="component" value="Chromosome 4"/>
</dbReference>
<evidence type="ECO:0000313" key="2">
    <source>
        <dbReference type="EMBL" id="KAJ8883886.1"/>
    </source>
</evidence>
<keyword evidence="3" id="KW-1185">Reference proteome</keyword>
<protein>
    <submittedName>
        <fullName evidence="2">Uncharacterized protein</fullName>
    </submittedName>
</protein>
<dbReference type="EMBL" id="JARBHB010000005">
    <property type="protein sequence ID" value="KAJ8883886.1"/>
    <property type="molecule type" value="Genomic_DNA"/>
</dbReference>
<reference evidence="2 3" key="1">
    <citation type="submission" date="2023-02" db="EMBL/GenBank/DDBJ databases">
        <title>LHISI_Scaffold_Assembly.</title>
        <authorList>
            <person name="Stuart O.P."/>
            <person name="Cleave R."/>
            <person name="Magrath M.J.L."/>
            <person name="Mikheyev A.S."/>
        </authorList>
    </citation>
    <scope>NUCLEOTIDE SEQUENCE [LARGE SCALE GENOMIC DNA]</scope>
    <source>
        <strain evidence="2">Daus_M_001</strain>
        <tissue evidence="2">Leg muscle</tissue>
    </source>
</reference>
<evidence type="ECO:0000313" key="3">
    <source>
        <dbReference type="Proteomes" id="UP001159363"/>
    </source>
</evidence>
<proteinExistence type="predicted"/>
<feature type="region of interest" description="Disordered" evidence="1">
    <location>
        <begin position="1"/>
        <end position="113"/>
    </location>
</feature>
<gene>
    <name evidence="2" type="ORF">PR048_015741</name>
</gene>
<accession>A0ABQ9HHS8</accession>
<evidence type="ECO:0000256" key="1">
    <source>
        <dbReference type="SAM" id="MobiDB-lite"/>
    </source>
</evidence>
<sequence length="113" mass="12682">MRVIEGSMEQGQDERARETGDRRENPPANGIVRHNSHMRICENATVQQKDGERRAEEMADPREKPPTSDIVRHDSHMRKSRSDSAGDGVRLNLVGGEQANRSATTTLSDEEED</sequence>
<feature type="compositionally biased region" description="Basic and acidic residues" evidence="1">
    <location>
        <begin position="12"/>
        <end position="25"/>
    </location>
</feature>
<name>A0ABQ9HHS8_9NEOP</name>
<comment type="caution">
    <text evidence="2">The sequence shown here is derived from an EMBL/GenBank/DDBJ whole genome shotgun (WGS) entry which is preliminary data.</text>
</comment>
<feature type="compositionally biased region" description="Basic and acidic residues" evidence="1">
    <location>
        <begin position="49"/>
        <end position="74"/>
    </location>
</feature>
<organism evidence="2 3">
    <name type="scientific">Dryococelus australis</name>
    <dbReference type="NCBI Taxonomy" id="614101"/>
    <lineage>
        <taxon>Eukaryota</taxon>
        <taxon>Metazoa</taxon>
        <taxon>Ecdysozoa</taxon>
        <taxon>Arthropoda</taxon>
        <taxon>Hexapoda</taxon>
        <taxon>Insecta</taxon>
        <taxon>Pterygota</taxon>
        <taxon>Neoptera</taxon>
        <taxon>Polyneoptera</taxon>
        <taxon>Phasmatodea</taxon>
        <taxon>Verophasmatodea</taxon>
        <taxon>Anareolatae</taxon>
        <taxon>Phasmatidae</taxon>
        <taxon>Eurycanthinae</taxon>
        <taxon>Dryococelus</taxon>
    </lineage>
</organism>